<dbReference type="Proteomes" id="UP000304951">
    <property type="component" value="Unassembled WGS sequence"/>
</dbReference>
<feature type="region of interest" description="Disordered" evidence="1">
    <location>
        <begin position="462"/>
        <end position="482"/>
    </location>
</feature>
<organism evidence="2 3">
    <name type="scientific">Aureobasidium pullulans</name>
    <name type="common">Black yeast</name>
    <name type="synonym">Pullularia pullulans</name>
    <dbReference type="NCBI Taxonomy" id="5580"/>
    <lineage>
        <taxon>Eukaryota</taxon>
        <taxon>Fungi</taxon>
        <taxon>Dikarya</taxon>
        <taxon>Ascomycota</taxon>
        <taxon>Pezizomycotina</taxon>
        <taxon>Dothideomycetes</taxon>
        <taxon>Dothideomycetidae</taxon>
        <taxon>Dothideales</taxon>
        <taxon>Saccotheciaceae</taxon>
        <taxon>Aureobasidium</taxon>
    </lineage>
</organism>
<evidence type="ECO:0000313" key="2">
    <source>
        <dbReference type="EMBL" id="THV70652.1"/>
    </source>
</evidence>
<feature type="compositionally biased region" description="Polar residues" evidence="1">
    <location>
        <begin position="396"/>
        <end position="410"/>
    </location>
</feature>
<gene>
    <name evidence="2" type="ORF">D6D28_05010</name>
</gene>
<feature type="region of interest" description="Disordered" evidence="1">
    <location>
        <begin position="102"/>
        <end position="156"/>
    </location>
</feature>
<feature type="region of interest" description="Disordered" evidence="1">
    <location>
        <begin position="1"/>
        <end position="36"/>
    </location>
</feature>
<feature type="compositionally biased region" description="Low complexity" evidence="1">
    <location>
        <begin position="360"/>
        <end position="380"/>
    </location>
</feature>
<feature type="compositionally biased region" description="Polar residues" evidence="1">
    <location>
        <begin position="422"/>
        <end position="448"/>
    </location>
</feature>
<feature type="region of interest" description="Disordered" evidence="1">
    <location>
        <begin position="346"/>
        <end position="448"/>
    </location>
</feature>
<evidence type="ECO:0000313" key="3">
    <source>
        <dbReference type="Proteomes" id="UP000304951"/>
    </source>
</evidence>
<feature type="compositionally biased region" description="Low complexity" evidence="1">
    <location>
        <begin position="1"/>
        <end position="10"/>
    </location>
</feature>
<feature type="compositionally biased region" description="Low complexity" evidence="1">
    <location>
        <begin position="143"/>
        <end position="155"/>
    </location>
</feature>
<accession>A0A4S8SIV1</accession>
<feature type="region of interest" description="Disordered" evidence="1">
    <location>
        <begin position="292"/>
        <end position="326"/>
    </location>
</feature>
<name>A0A4S8SIV1_AURPU</name>
<reference evidence="2 3" key="1">
    <citation type="submission" date="2018-10" db="EMBL/GenBank/DDBJ databases">
        <title>Fifty Aureobasidium pullulans genomes reveal a recombining polyextremotolerant generalist.</title>
        <authorList>
            <person name="Gostincar C."/>
            <person name="Turk M."/>
            <person name="Zajc J."/>
            <person name="Gunde-Cimerman N."/>
        </authorList>
    </citation>
    <scope>NUCLEOTIDE SEQUENCE [LARGE SCALE GENOMIC DNA]</scope>
    <source>
        <strain evidence="2 3">EXF-11900</strain>
    </source>
</reference>
<protein>
    <submittedName>
        <fullName evidence="2">Uncharacterized protein</fullName>
    </submittedName>
</protein>
<dbReference type="AlphaFoldDB" id="A0A4S8SIV1"/>
<evidence type="ECO:0000256" key="1">
    <source>
        <dbReference type="SAM" id="MobiDB-lite"/>
    </source>
</evidence>
<comment type="caution">
    <text evidence="2">The sequence shown here is derived from an EMBL/GenBank/DDBJ whole genome shotgun (WGS) entry which is preliminary data.</text>
</comment>
<dbReference type="EMBL" id="QZAF01000188">
    <property type="protein sequence ID" value="THV70652.1"/>
    <property type="molecule type" value="Genomic_DNA"/>
</dbReference>
<proteinExistence type="predicted"/>
<sequence length="555" mass="60141">MSNQNNQQNNRRAPVRPPIDSLDHLPSDNPTMDNQAPVQGNINTAEAQHNNDGNVVQHVPPIARLDQDMVSGHNQAQSGSVNDDIQSNILWAAFEQFEQDLAQPGNGHDSVDPPHDQSFWGNQEWNLQGFPDLGSQHVGNDMSLPSLPSTSTQPSYNPAPAQYNPTANQYNPTANQYNPTADQYNPTTNQYNSAPDQYNSVTTQYNPFQPWETSNNRFDSHPLIGFNQNNLPAQSNAYGSMPASSNYSGFGVNSQSQHFPHLNEAGSAQQRFGLAEENQWAAEMNRMSQFNAQNSATREAEQRNLPGQNASYDHRPHQPQGYGLQQNNLTQSYGIPIRDTTHAAATVVTPVSRDVRKSLGSGNSNKKGPGPNNSSNSKGSGQRDSTSKMGGKEATPSKTGSTNSTPASNDHSSRKRARRNGSGASQPESSTPTKQPNSAPNVGTAHNISLPNHLSRRAISRAANPIDRSTPTSGAARAAKSAATKVRRARDIVDRAAERDEAIDLALRIADAACPGHAVETANMVNELIARIIAICEDMEEYADEGTSRAKQGRK</sequence>